<dbReference type="Proteomes" id="UP000799779">
    <property type="component" value="Unassembled WGS sequence"/>
</dbReference>
<evidence type="ECO:0000313" key="2">
    <source>
        <dbReference type="EMBL" id="KAF1998946.1"/>
    </source>
</evidence>
<evidence type="ECO:0000256" key="1">
    <source>
        <dbReference type="SAM" id="SignalP"/>
    </source>
</evidence>
<keyword evidence="3" id="KW-1185">Reference proteome</keyword>
<protein>
    <recommendedName>
        <fullName evidence="4">Secreted protein</fullName>
    </recommendedName>
</protein>
<feature type="signal peptide" evidence="1">
    <location>
        <begin position="1"/>
        <end position="20"/>
    </location>
</feature>
<gene>
    <name evidence="2" type="ORF">P154DRAFT_523764</name>
</gene>
<keyword evidence="1" id="KW-0732">Signal</keyword>
<name>A0A6A5WMW8_9PLEO</name>
<reference evidence="2" key="1">
    <citation type="journal article" date="2020" name="Stud. Mycol.">
        <title>101 Dothideomycetes genomes: a test case for predicting lifestyles and emergence of pathogens.</title>
        <authorList>
            <person name="Haridas S."/>
            <person name="Albert R."/>
            <person name="Binder M."/>
            <person name="Bloem J."/>
            <person name="Labutti K."/>
            <person name="Salamov A."/>
            <person name="Andreopoulos B."/>
            <person name="Baker S."/>
            <person name="Barry K."/>
            <person name="Bills G."/>
            <person name="Bluhm B."/>
            <person name="Cannon C."/>
            <person name="Castanera R."/>
            <person name="Culley D."/>
            <person name="Daum C."/>
            <person name="Ezra D."/>
            <person name="Gonzalez J."/>
            <person name="Henrissat B."/>
            <person name="Kuo A."/>
            <person name="Liang C."/>
            <person name="Lipzen A."/>
            <person name="Lutzoni F."/>
            <person name="Magnuson J."/>
            <person name="Mondo S."/>
            <person name="Nolan M."/>
            <person name="Ohm R."/>
            <person name="Pangilinan J."/>
            <person name="Park H.-J."/>
            <person name="Ramirez L."/>
            <person name="Alfaro M."/>
            <person name="Sun H."/>
            <person name="Tritt A."/>
            <person name="Yoshinaga Y."/>
            <person name="Zwiers L.-H."/>
            <person name="Turgeon B."/>
            <person name="Goodwin S."/>
            <person name="Spatafora J."/>
            <person name="Crous P."/>
            <person name="Grigoriev I."/>
        </authorList>
    </citation>
    <scope>NUCLEOTIDE SEQUENCE</scope>
    <source>
        <strain evidence="2">CBS 123094</strain>
    </source>
</reference>
<dbReference type="EMBL" id="ML977600">
    <property type="protein sequence ID" value="KAF1998946.1"/>
    <property type="molecule type" value="Genomic_DNA"/>
</dbReference>
<proteinExistence type="predicted"/>
<organism evidence="2 3">
    <name type="scientific">Amniculicola lignicola CBS 123094</name>
    <dbReference type="NCBI Taxonomy" id="1392246"/>
    <lineage>
        <taxon>Eukaryota</taxon>
        <taxon>Fungi</taxon>
        <taxon>Dikarya</taxon>
        <taxon>Ascomycota</taxon>
        <taxon>Pezizomycotina</taxon>
        <taxon>Dothideomycetes</taxon>
        <taxon>Pleosporomycetidae</taxon>
        <taxon>Pleosporales</taxon>
        <taxon>Amniculicolaceae</taxon>
        <taxon>Amniculicola</taxon>
    </lineage>
</organism>
<sequence length="72" mass="8343">MVGLQAVLMMILRALQMVWCWCCGLETLILRLYTNCVGARRDPRSQKRAWLQDSRDPVRLGESRNNALQYSS</sequence>
<evidence type="ECO:0008006" key="4">
    <source>
        <dbReference type="Google" id="ProtNLM"/>
    </source>
</evidence>
<accession>A0A6A5WMW8</accession>
<evidence type="ECO:0000313" key="3">
    <source>
        <dbReference type="Proteomes" id="UP000799779"/>
    </source>
</evidence>
<dbReference type="AlphaFoldDB" id="A0A6A5WMW8"/>
<feature type="chain" id="PRO_5025590324" description="Secreted protein" evidence="1">
    <location>
        <begin position="21"/>
        <end position="72"/>
    </location>
</feature>